<dbReference type="OrthoDB" id="5461002at2"/>
<keyword evidence="4" id="KW-1185">Reference proteome</keyword>
<evidence type="ECO:0000256" key="1">
    <source>
        <dbReference type="SAM" id="MobiDB-lite"/>
    </source>
</evidence>
<dbReference type="EMBL" id="FNGA01000007">
    <property type="protein sequence ID" value="SDL63239.1"/>
    <property type="molecule type" value="Genomic_DNA"/>
</dbReference>
<keyword evidence="2" id="KW-0732">Signal</keyword>
<reference evidence="4" key="1">
    <citation type="submission" date="2016-10" db="EMBL/GenBank/DDBJ databases">
        <authorList>
            <person name="Varghese N."/>
            <person name="Submissions S."/>
        </authorList>
    </citation>
    <scope>NUCLEOTIDE SEQUENCE [LARGE SCALE GENOMIC DNA]</scope>
    <source>
        <strain evidence="4">DSM 16995</strain>
    </source>
</reference>
<protein>
    <submittedName>
        <fullName evidence="3">Uncharacterized protein</fullName>
    </submittedName>
</protein>
<feature type="signal peptide" evidence="2">
    <location>
        <begin position="1"/>
        <end position="23"/>
    </location>
</feature>
<proteinExistence type="predicted"/>
<name>A0A1G9LMH8_9BACT</name>
<dbReference type="AlphaFoldDB" id="A0A1G9LMH8"/>
<dbReference type="Proteomes" id="UP000199053">
    <property type="component" value="Unassembled WGS sequence"/>
</dbReference>
<evidence type="ECO:0000313" key="4">
    <source>
        <dbReference type="Proteomes" id="UP000199053"/>
    </source>
</evidence>
<gene>
    <name evidence="3" type="ORF">SAMN05660337_3453</name>
</gene>
<evidence type="ECO:0000313" key="3">
    <source>
        <dbReference type="EMBL" id="SDL63239.1"/>
    </source>
</evidence>
<evidence type="ECO:0000256" key="2">
    <source>
        <dbReference type="SAM" id="SignalP"/>
    </source>
</evidence>
<feature type="chain" id="PRO_5011461381" evidence="2">
    <location>
        <begin position="24"/>
        <end position="101"/>
    </location>
</feature>
<sequence>MSKFTITLIISIILSIAAIQVQAAEINLGNDLTVKQDSNNKKSLMKNNIEKQFKPHDDVKISEGVSAGLLFEHNENTPKNNQRISPEKKGRDVGVGLSFSF</sequence>
<organism evidence="3 4">
    <name type="scientific">Maridesulfovibrio ferrireducens</name>
    <dbReference type="NCBI Taxonomy" id="246191"/>
    <lineage>
        <taxon>Bacteria</taxon>
        <taxon>Pseudomonadati</taxon>
        <taxon>Thermodesulfobacteriota</taxon>
        <taxon>Desulfovibrionia</taxon>
        <taxon>Desulfovibrionales</taxon>
        <taxon>Desulfovibrionaceae</taxon>
        <taxon>Maridesulfovibrio</taxon>
    </lineage>
</organism>
<feature type="region of interest" description="Disordered" evidence="1">
    <location>
        <begin position="72"/>
        <end position="101"/>
    </location>
</feature>
<accession>A0A1G9LMH8</accession>
<dbReference type="RefSeq" id="WP_092163424.1">
    <property type="nucleotide sequence ID" value="NZ_FNGA01000007.1"/>
</dbReference>